<protein>
    <submittedName>
        <fullName evidence="2">Uncharacterized protein</fullName>
    </submittedName>
</protein>
<dbReference type="AlphaFoldDB" id="A0A3S2Q064"/>
<feature type="compositionally biased region" description="Basic residues" evidence="1">
    <location>
        <begin position="1"/>
        <end position="15"/>
    </location>
</feature>
<accession>A0A3S2Q064</accession>
<dbReference type="Proteomes" id="UP000283210">
    <property type="component" value="Chromosome 3"/>
</dbReference>
<feature type="region of interest" description="Disordered" evidence="1">
    <location>
        <begin position="1"/>
        <end position="23"/>
    </location>
</feature>
<name>A0A3S2Q064_ORYJA</name>
<evidence type="ECO:0000256" key="1">
    <source>
        <dbReference type="SAM" id="MobiDB-lite"/>
    </source>
</evidence>
<gene>
    <name evidence="2" type="ORF">OJAV_G00025640</name>
</gene>
<evidence type="ECO:0000313" key="3">
    <source>
        <dbReference type="Proteomes" id="UP000283210"/>
    </source>
</evidence>
<reference evidence="2 3" key="2">
    <citation type="submission" date="2019-01" db="EMBL/GenBank/DDBJ databases">
        <title>A chromosome length genome reference of the Java medaka (oryzias javanicus).</title>
        <authorList>
            <person name="Herpin A."/>
            <person name="Takehana Y."/>
            <person name="Naruse K."/>
            <person name="Ansai S."/>
            <person name="Kawaguchi M."/>
        </authorList>
    </citation>
    <scope>NUCLEOTIDE SEQUENCE [LARGE SCALE GENOMIC DNA]</scope>
    <source>
        <strain evidence="2">RS831</strain>
        <tissue evidence="2">Whole body</tissue>
    </source>
</reference>
<dbReference type="EMBL" id="CM012439">
    <property type="protein sequence ID" value="RVE74794.1"/>
    <property type="molecule type" value="Genomic_DNA"/>
</dbReference>
<sequence length="87" mass="9695">MRSGSKMRGRVHTHPPGRNERENSLYFYDKTNDLKYYIRINSIDLIAVCQTDNNWTCYSEVLPLTSPLASAGCAGTGQPANIKAQST</sequence>
<evidence type="ECO:0000313" key="2">
    <source>
        <dbReference type="EMBL" id="RVE74794.1"/>
    </source>
</evidence>
<proteinExistence type="predicted"/>
<reference evidence="2 3" key="1">
    <citation type="submission" date="2018-11" db="EMBL/GenBank/DDBJ databases">
        <authorList>
            <person name="Lopez-Roques C."/>
            <person name="Donnadieu C."/>
            <person name="Bouchez O."/>
            <person name="Klopp C."/>
            <person name="Cabau C."/>
            <person name="Zahm M."/>
        </authorList>
    </citation>
    <scope>NUCLEOTIDE SEQUENCE [LARGE SCALE GENOMIC DNA]</scope>
    <source>
        <strain evidence="2">RS831</strain>
        <tissue evidence="2">Whole body</tissue>
    </source>
</reference>
<organism evidence="2 3">
    <name type="scientific">Oryzias javanicus</name>
    <name type="common">Javanese ricefish</name>
    <name type="synonym">Aplocheilus javanicus</name>
    <dbReference type="NCBI Taxonomy" id="123683"/>
    <lineage>
        <taxon>Eukaryota</taxon>
        <taxon>Metazoa</taxon>
        <taxon>Chordata</taxon>
        <taxon>Craniata</taxon>
        <taxon>Vertebrata</taxon>
        <taxon>Euteleostomi</taxon>
        <taxon>Actinopterygii</taxon>
        <taxon>Neopterygii</taxon>
        <taxon>Teleostei</taxon>
        <taxon>Neoteleostei</taxon>
        <taxon>Acanthomorphata</taxon>
        <taxon>Ovalentaria</taxon>
        <taxon>Atherinomorphae</taxon>
        <taxon>Beloniformes</taxon>
        <taxon>Adrianichthyidae</taxon>
        <taxon>Oryziinae</taxon>
        <taxon>Oryzias</taxon>
    </lineage>
</organism>
<keyword evidence="3" id="KW-1185">Reference proteome</keyword>